<name>A0A368DQ03_9PROT</name>
<dbReference type="GO" id="GO:0006508">
    <property type="term" value="P:proteolysis"/>
    <property type="evidence" value="ECO:0007669"/>
    <property type="project" value="UniProtKB-KW"/>
</dbReference>
<dbReference type="Gene3D" id="3.30.479.30">
    <property type="entry name" value="Band 7 domain"/>
    <property type="match status" value="1"/>
</dbReference>
<keyword evidence="8" id="KW-0378">Hydrolase</keyword>
<evidence type="ECO:0000256" key="5">
    <source>
        <dbReference type="ARBA" id="ARBA00023136"/>
    </source>
</evidence>
<dbReference type="AlphaFoldDB" id="A0A368DQ03"/>
<dbReference type="CDD" id="cd03405">
    <property type="entry name" value="SPFH_HflC"/>
    <property type="match status" value="1"/>
</dbReference>
<comment type="subcellular location">
    <subcellularLocation>
        <location evidence="1">Membrane</location>
        <topology evidence="1">Single-pass membrane protein</topology>
    </subcellularLocation>
</comment>
<dbReference type="PIRSF" id="PIRSF005651">
    <property type="entry name" value="HflC"/>
    <property type="match status" value="1"/>
</dbReference>
<dbReference type="InterPro" id="IPR010200">
    <property type="entry name" value="HflC"/>
</dbReference>
<dbReference type="PANTHER" id="PTHR42911">
    <property type="entry name" value="MODULATOR OF FTSH PROTEASE HFLC"/>
    <property type="match status" value="1"/>
</dbReference>
<dbReference type="InterPro" id="IPR036013">
    <property type="entry name" value="Band_7/SPFH_dom_sf"/>
</dbReference>
<dbReference type="Pfam" id="PF01145">
    <property type="entry name" value="Band_7"/>
    <property type="match status" value="1"/>
</dbReference>
<evidence type="ECO:0000256" key="4">
    <source>
        <dbReference type="ARBA" id="ARBA00022989"/>
    </source>
</evidence>
<evidence type="ECO:0000256" key="1">
    <source>
        <dbReference type="ARBA" id="ARBA00004167"/>
    </source>
</evidence>
<dbReference type="SMART" id="SM00244">
    <property type="entry name" value="PHB"/>
    <property type="match status" value="1"/>
</dbReference>
<evidence type="ECO:0000256" key="3">
    <source>
        <dbReference type="ARBA" id="ARBA00022692"/>
    </source>
</evidence>
<comment type="function">
    <text evidence="6">HflC and HflK could regulate a protease.</text>
</comment>
<evidence type="ECO:0000313" key="9">
    <source>
        <dbReference type="Proteomes" id="UP000253570"/>
    </source>
</evidence>
<evidence type="ECO:0000259" key="7">
    <source>
        <dbReference type="SMART" id="SM00244"/>
    </source>
</evidence>
<feature type="domain" description="Band 7" evidence="7">
    <location>
        <begin position="23"/>
        <end position="185"/>
    </location>
</feature>
<dbReference type="GO" id="GO:0016020">
    <property type="term" value="C:membrane"/>
    <property type="evidence" value="ECO:0007669"/>
    <property type="project" value="UniProtKB-SubCell"/>
</dbReference>
<protein>
    <recommendedName>
        <fullName evidence="6">Protein HflC</fullName>
    </recommendedName>
</protein>
<proteinExistence type="inferred from homology"/>
<keyword evidence="4" id="KW-1133">Transmembrane helix</keyword>
<evidence type="ECO:0000256" key="2">
    <source>
        <dbReference type="ARBA" id="ARBA00007862"/>
    </source>
</evidence>
<keyword evidence="5" id="KW-0472">Membrane</keyword>
<comment type="similarity">
    <text evidence="2 6">Belongs to the band 7/mec-2 family. HflC subfamily.</text>
</comment>
<dbReference type="GO" id="GO:0008233">
    <property type="term" value="F:peptidase activity"/>
    <property type="evidence" value="ECO:0007669"/>
    <property type="project" value="UniProtKB-KW"/>
</dbReference>
<dbReference type="EMBL" id="QOQD01000007">
    <property type="protein sequence ID" value="RCL73353.1"/>
    <property type="molecule type" value="Genomic_DNA"/>
</dbReference>
<keyword evidence="3" id="KW-0812">Transmembrane</keyword>
<dbReference type="PANTHER" id="PTHR42911:SF1">
    <property type="entry name" value="MODULATOR OF FTSH PROTEASE HFLC"/>
    <property type="match status" value="1"/>
</dbReference>
<evidence type="ECO:0000256" key="6">
    <source>
        <dbReference type="PIRNR" id="PIRNR005651"/>
    </source>
</evidence>
<sequence length="291" mass="33111">MIKKIGLTGLIILIVGFTVLFFSSAFTVHQTQQALILRFGEAIRIVTEPGLNFKMPIADDAVFIDKRILDLDSESQEVIASDQKRLVVDAYSRYRITDALKYFQSVQTSTRANARLSQILNSAVRRVLGESTFEEIVRDKRPELMKRITEQVNKEAASLGMSIIDVKIRRADLPEANSQAVYRRMQTARTKEANDIRARGQEQALIITSRADRESKIIIADANKISEITRGEGDGERNNIYAESYGQDPEFFKFYRSMIAYEESLNSDDTRLVITPDSDFFNYFKDPLGNK</sequence>
<comment type="caution">
    <text evidence="8">The sequence shown here is derived from an EMBL/GenBank/DDBJ whole genome shotgun (WGS) entry which is preliminary data.</text>
</comment>
<dbReference type="SUPFAM" id="SSF117892">
    <property type="entry name" value="Band 7/SPFH domain"/>
    <property type="match status" value="1"/>
</dbReference>
<organism evidence="8 9">
    <name type="scientific">PS1 clade bacterium</name>
    <dbReference type="NCBI Taxonomy" id="2175152"/>
    <lineage>
        <taxon>Bacteria</taxon>
        <taxon>Pseudomonadati</taxon>
        <taxon>Pseudomonadota</taxon>
        <taxon>Alphaproteobacteria</taxon>
        <taxon>PS1 clade</taxon>
    </lineage>
</organism>
<dbReference type="Proteomes" id="UP000253570">
    <property type="component" value="Unassembled WGS sequence"/>
</dbReference>
<accession>A0A368DQ03</accession>
<gene>
    <name evidence="8" type="ORF">DBW71_03635</name>
</gene>
<dbReference type="InterPro" id="IPR001107">
    <property type="entry name" value="Band_7"/>
</dbReference>
<evidence type="ECO:0000313" key="8">
    <source>
        <dbReference type="EMBL" id="RCL73353.1"/>
    </source>
</evidence>
<keyword evidence="8" id="KW-0645">Protease</keyword>
<reference evidence="8 9" key="1">
    <citation type="journal article" date="2018" name="Microbiome">
        <title>Fine metagenomic profile of the Mediterranean stratified and mixed water columns revealed by assembly and recruitment.</title>
        <authorList>
            <person name="Haro-Moreno J.M."/>
            <person name="Lopez-Perez M."/>
            <person name="De La Torre J.R."/>
            <person name="Picazo A."/>
            <person name="Camacho A."/>
            <person name="Rodriguez-Valera F."/>
        </authorList>
    </citation>
    <scope>NUCLEOTIDE SEQUENCE [LARGE SCALE GENOMIC DNA]</scope>
    <source>
        <strain evidence="8">MED-G57</strain>
    </source>
</reference>